<dbReference type="SUPFAM" id="SSF46785">
    <property type="entry name" value="Winged helix' DNA-binding domain"/>
    <property type="match status" value="1"/>
</dbReference>
<dbReference type="InterPro" id="IPR036390">
    <property type="entry name" value="WH_DNA-bd_sf"/>
</dbReference>
<dbReference type="Pfam" id="PF01638">
    <property type="entry name" value="HxlR"/>
    <property type="match status" value="1"/>
</dbReference>
<dbReference type="PANTHER" id="PTHR33204:SF29">
    <property type="entry name" value="TRANSCRIPTIONAL REGULATOR"/>
    <property type="match status" value="1"/>
</dbReference>
<evidence type="ECO:0000313" key="5">
    <source>
        <dbReference type="EMBL" id="SEW17761.1"/>
    </source>
</evidence>
<accession>A0A1I0PTM6</accession>
<dbReference type="Gene3D" id="1.10.10.10">
    <property type="entry name" value="Winged helix-like DNA-binding domain superfamily/Winged helix DNA-binding domain"/>
    <property type="match status" value="1"/>
</dbReference>
<evidence type="ECO:0000256" key="2">
    <source>
        <dbReference type="ARBA" id="ARBA00023125"/>
    </source>
</evidence>
<dbReference type="PROSITE" id="PS51118">
    <property type="entry name" value="HTH_HXLR"/>
    <property type="match status" value="1"/>
</dbReference>
<dbReference type="AlphaFoldDB" id="A0A1I0PTM6"/>
<keyword evidence="1" id="KW-0805">Transcription regulation</keyword>
<evidence type="ECO:0000256" key="3">
    <source>
        <dbReference type="ARBA" id="ARBA00023163"/>
    </source>
</evidence>
<dbReference type="InterPro" id="IPR002577">
    <property type="entry name" value="HTH_HxlR"/>
</dbReference>
<dbReference type="EMBL" id="FOIU01000001">
    <property type="protein sequence ID" value="SEW17761.1"/>
    <property type="molecule type" value="Genomic_DNA"/>
</dbReference>
<evidence type="ECO:0000256" key="1">
    <source>
        <dbReference type="ARBA" id="ARBA00023015"/>
    </source>
</evidence>
<gene>
    <name evidence="5" type="ORF">SAMN05421841_1410</name>
</gene>
<organism evidence="5 6">
    <name type="scientific">Chryseobacterium wanjuense</name>
    <dbReference type="NCBI Taxonomy" id="356305"/>
    <lineage>
        <taxon>Bacteria</taxon>
        <taxon>Pseudomonadati</taxon>
        <taxon>Bacteroidota</taxon>
        <taxon>Flavobacteriia</taxon>
        <taxon>Flavobacteriales</taxon>
        <taxon>Weeksellaceae</taxon>
        <taxon>Chryseobacterium group</taxon>
        <taxon>Chryseobacterium</taxon>
    </lineage>
</organism>
<dbReference type="PANTHER" id="PTHR33204">
    <property type="entry name" value="TRANSCRIPTIONAL REGULATOR, MARR FAMILY"/>
    <property type="match status" value="1"/>
</dbReference>
<dbReference type="RefSeq" id="WP_089791283.1">
    <property type="nucleotide sequence ID" value="NZ_FOIU01000001.1"/>
</dbReference>
<keyword evidence="3" id="KW-0804">Transcription</keyword>
<protein>
    <submittedName>
        <fullName evidence="5">Transcriptional regulator, HxlR family</fullName>
    </submittedName>
</protein>
<proteinExistence type="predicted"/>
<keyword evidence="6" id="KW-1185">Reference proteome</keyword>
<dbReference type="Proteomes" id="UP000199469">
    <property type="component" value="Unassembled WGS sequence"/>
</dbReference>
<evidence type="ECO:0000313" key="6">
    <source>
        <dbReference type="Proteomes" id="UP000199469"/>
    </source>
</evidence>
<sequence>METRKENSTNNINLTYLNNFCGISYTLAMIGGRWKINILAYLLKDQKLRFGELKNKLEGISERMLIKSLKELENNGLINKIIYQQYPRKVEYELTELGHSLNEIIKSMDEWGESRYDKNIKPQHISRDLG</sequence>
<dbReference type="OrthoDB" id="9797599at2"/>
<name>A0A1I0PTM6_9FLAO</name>
<keyword evidence="2" id="KW-0238">DNA-binding</keyword>
<reference evidence="6" key="1">
    <citation type="submission" date="2016-10" db="EMBL/GenBank/DDBJ databases">
        <authorList>
            <person name="Varghese N."/>
            <person name="Submissions S."/>
        </authorList>
    </citation>
    <scope>NUCLEOTIDE SEQUENCE [LARGE SCALE GENOMIC DNA]</scope>
    <source>
        <strain evidence="6">DSM 17724</strain>
    </source>
</reference>
<dbReference type="GO" id="GO:0003677">
    <property type="term" value="F:DNA binding"/>
    <property type="evidence" value="ECO:0007669"/>
    <property type="project" value="UniProtKB-KW"/>
</dbReference>
<evidence type="ECO:0000259" key="4">
    <source>
        <dbReference type="PROSITE" id="PS51118"/>
    </source>
</evidence>
<feature type="domain" description="HTH hxlR-type" evidence="4">
    <location>
        <begin position="21"/>
        <end position="120"/>
    </location>
</feature>
<dbReference type="InterPro" id="IPR036388">
    <property type="entry name" value="WH-like_DNA-bd_sf"/>
</dbReference>